<evidence type="ECO:0000313" key="2">
    <source>
        <dbReference type="Proteomes" id="UP000789860"/>
    </source>
</evidence>
<dbReference type="EMBL" id="CAJVPM010013950">
    <property type="protein sequence ID" value="CAG8598102.1"/>
    <property type="molecule type" value="Genomic_DNA"/>
</dbReference>
<organism evidence="1 2">
    <name type="scientific">Scutellospora calospora</name>
    <dbReference type="NCBI Taxonomy" id="85575"/>
    <lineage>
        <taxon>Eukaryota</taxon>
        <taxon>Fungi</taxon>
        <taxon>Fungi incertae sedis</taxon>
        <taxon>Mucoromycota</taxon>
        <taxon>Glomeromycotina</taxon>
        <taxon>Glomeromycetes</taxon>
        <taxon>Diversisporales</taxon>
        <taxon>Gigasporaceae</taxon>
        <taxon>Scutellospora</taxon>
    </lineage>
</organism>
<gene>
    <name evidence="1" type="ORF">SCALOS_LOCUS6825</name>
</gene>
<evidence type="ECO:0000313" key="1">
    <source>
        <dbReference type="EMBL" id="CAG8598102.1"/>
    </source>
</evidence>
<feature type="non-terminal residue" evidence="1">
    <location>
        <position position="1"/>
    </location>
</feature>
<name>A0ACA9MTS9_9GLOM</name>
<keyword evidence="2" id="KW-1185">Reference proteome</keyword>
<protein>
    <submittedName>
        <fullName evidence="1">7829_t:CDS:1</fullName>
    </submittedName>
</protein>
<dbReference type="Proteomes" id="UP000789860">
    <property type="component" value="Unassembled WGS sequence"/>
</dbReference>
<reference evidence="1" key="1">
    <citation type="submission" date="2021-06" db="EMBL/GenBank/DDBJ databases">
        <authorList>
            <person name="Kallberg Y."/>
            <person name="Tangrot J."/>
            <person name="Rosling A."/>
        </authorList>
    </citation>
    <scope>NUCLEOTIDE SEQUENCE</scope>
    <source>
        <strain evidence="1">AU212A</strain>
    </source>
</reference>
<accession>A0ACA9MTS9</accession>
<comment type="caution">
    <text evidence="1">The sequence shown here is derived from an EMBL/GenBank/DDBJ whole genome shotgun (WGS) entry which is preliminary data.</text>
</comment>
<sequence length="96" mass="11187">KNDEFEKASEYFLSHFVQASEFFPQLKILLKDAHDIETNNEDDIEQERNLTNLITLNMVKPIIELLGNYIKTVNVQGSIFSKDTQNKPDYIQVPKK</sequence>
<proteinExistence type="predicted"/>